<keyword evidence="2" id="KW-0378">Hydrolase</keyword>
<dbReference type="PIRSF" id="PIRSF004749">
    <property type="entry name" value="Pep_def"/>
    <property type="match status" value="1"/>
</dbReference>
<comment type="similarity">
    <text evidence="1 2">Belongs to the polypeptide deformylase family.</text>
</comment>
<comment type="catalytic activity">
    <reaction evidence="2">
        <text>N-terminal N-formyl-L-methionyl-[peptide] + H2O = N-terminal L-methionyl-[peptide] + formate</text>
        <dbReference type="Rhea" id="RHEA:24420"/>
        <dbReference type="Rhea" id="RHEA-COMP:10639"/>
        <dbReference type="Rhea" id="RHEA-COMP:10640"/>
        <dbReference type="ChEBI" id="CHEBI:15377"/>
        <dbReference type="ChEBI" id="CHEBI:15740"/>
        <dbReference type="ChEBI" id="CHEBI:49298"/>
        <dbReference type="ChEBI" id="CHEBI:64731"/>
        <dbReference type="EC" id="3.5.1.88"/>
    </reaction>
</comment>
<sequence>MEITKVPAEVLAEKTKTVSAEDIKNGVYSELILNMKKAMVTNMGVGLAANQVGKNLSIFVIDKKTADAYKVPEAYFNPEITEYSPEIDEVEEGCLSIPGSYFQIRRSKKIMFKALDENGKKIKFKARGFLARVLQHETDHLNGMTIQERSMAKSISPQF</sequence>
<proteinExistence type="inferred from homology"/>
<reference evidence="3 4" key="1">
    <citation type="journal article" date="2015" name="Nature">
        <title>rRNA introns, odd ribosomes, and small enigmatic genomes across a large radiation of phyla.</title>
        <authorList>
            <person name="Brown C.T."/>
            <person name="Hug L.A."/>
            <person name="Thomas B.C."/>
            <person name="Sharon I."/>
            <person name="Castelle C.J."/>
            <person name="Singh A."/>
            <person name="Wilkins M.J."/>
            <person name="Williams K.H."/>
            <person name="Banfield J.F."/>
        </authorList>
    </citation>
    <scope>NUCLEOTIDE SEQUENCE [LARGE SCALE GENOMIC DNA]</scope>
</reference>
<evidence type="ECO:0000313" key="3">
    <source>
        <dbReference type="EMBL" id="KKU90163.1"/>
    </source>
</evidence>
<dbReference type="HAMAP" id="MF_00163">
    <property type="entry name" value="Pep_deformylase"/>
    <property type="match status" value="1"/>
</dbReference>
<comment type="function">
    <text evidence="2">Removes the formyl group from the N-terminal Met of newly synthesized proteins. Requires at least a dipeptide for an efficient rate of reaction. N-terminal L-methionine is a prerequisite for activity but the enzyme has broad specificity at other positions.</text>
</comment>
<dbReference type="GO" id="GO:0046872">
    <property type="term" value="F:metal ion binding"/>
    <property type="evidence" value="ECO:0007669"/>
    <property type="project" value="UniProtKB-KW"/>
</dbReference>
<evidence type="ECO:0000313" key="4">
    <source>
        <dbReference type="Proteomes" id="UP000034403"/>
    </source>
</evidence>
<dbReference type="NCBIfam" id="TIGR00079">
    <property type="entry name" value="pept_deformyl"/>
    <property type="match status" value="1"/>
</dbReference>
<dbReference type="EC" id="3.5.1.88" evidence="2"/>
<feature type="active site" evidence="2">
    <location>
        <position position="137"/>
    </location>
</feature>
<evidence type="ECO:0000256" key="2">
    <source>
        <dbReference type="HAMAP-Rule" id="MF_00163"/>
    </source>
</evidence>
<keyword evidence="2" id="KW-0408">Iron</keyword>
<evidence type="ECO:0000256" key="1">
    <source>
        <dbReference type="ARBA" id="ARBA00010759"/>
    </source>
</evidence>
<accession>A0A0G1WIN6</accession>
<dbReference type="InterPro" id="IPR036821">
    <property type="entry name" value="Peptide_deformylase_sf"/>
</dbReference>
<dbReference type="PATRIC" id="fig|1619022.3.peg.16"/>
<dbReference type="GO" id="GO:0006412">
    <property type="term" value="P:translation"/>
    <property type="evidence" value="ECO:0007669"/>
    <property type="project" value="UniProtKB-UniRule"/>
</dbReference>
<feature type="binding site" evidence="2">
    <location>
        <position position="136"/>
    </location>
    <ligand>
        <name>Fe cation</name>
        <dbReference type="ChEBI" id="CHEBI:24875"/>
    </ligand>
</feature>
<dbReference type="InterPro" id="IPR023635">
    <property type="entry name" value="Peptide_deformylase"/>
</dbReference>
<dbReference type="Proteomes" id="UP000034403">
    <property type="component" value="Unassembled WGS sequence"/>
</dbReference>
<dbReference type="PRINTS" id="PR01576">
    <property type="entry name" value="PDEFORMYLASE"/>
</dbReference>
<keyword evidence="2" id="KW-0648">Protein biosynthesis</keyword>
<dbReference type="Pfam" id="PF01327">
    <property type="entry name" value="Pep_deformylase"/>
    <property type="match status" value="1"/>
</dbReference>
<dbReference type="EMBL" id="LCPC01000001">
    <property type="protein sequence ID" value="KKU90163.1"/>
    <property type="molecule type" value="Genomic_DNA"/>
</dbReference>
<feature type="binding site" evidence="2">
    <location>
        <position position="94"/>
    </location>
    <ligand>
        <name>Fe cation</name>
        <dbReference type="ChEBI" id="CHEBI:24875"/>
    </ligand>
</feature>
<dbReference type="GO" id="GO:0042586">
    <property type="term" value="F:peptide deformylase activity"/>
    <property type="evidence" value="ECO:0007669"/>
    <property type="project" value="UniProtKB-UniRule"/>
</dbReference>
<dbReference type="SUPFAM" id="SSF56420">
    <property type="entry name" value="Peptide deformylase"/>
    <property type="match status" value="1"/>
</dbReference>
<name>A0A0G1WIN6_9BACT</name>
<feature type="binding site" evidence="2">
    <location>
        <position position="140"/>
    </location>
    <ligand>
        <name>Fe cation</name>
        <dbReference type="ChEBI" id="CHEBI:24875"/>
    </ligand>
</feature>
<comment type="cofactor">
    <cofactor evidence="2">
        <name>Fe(2+)</name>
        <dbReference type="ChEBI" id="CHEBI:29033"/>
    </cofactor>
    <text evidence="2">Binds 1 Fe(2+) ion.</text>
</comment>
<dbReference type="PANTHER" id="PTHR10458">
    <property type="entry name" value="PEPTIDE DEFORMYLASE"/>
    <property type="match status" value="1"/>
</dbReference>
<protein>
    <recommendedName>
        <fullName evidence="2">Peptide deformylase</fullName>
        <shortName evidence="2">PDF</shortName>
        <ecNumber evidence="2">3.5.1.88</ecNumber>
    </recommendedName>
    <alternativeName>
        <fullName evidence="2">Polypeptide deformylase</fullName>
    </alternativeName>
</protein>
<comment type="caution">
    <text evidence="3">The sequence shown here is derived from an EMBL/GenBank/DDBJ whole genome shotgun (WGS) entry which is preliminary data.</text>
</comment>
<organism evidence="3 4">
    <name type="scientific">Candidatus Yanofskybacteria bacterium GW2011_GWA1_48_10</name>
    <dbReference type="NCBI Taxonomy" id="1619022"/>
    <lineage>
        <taxon>Bacteria</taxon>
        <taxon>Candidatus Yanofskyibacteriota</taxon>
    </lineage>
</organism>
<dbReference type="AlphaFoldDB" id="A0A0G1WIN6"/>
<keyword evidence="2" id="KW-0479">Metal-binding</keyword>
<dbReference type="NCBIfam" id="NF001159">
    <property type="entry name" value="PRK00150.1-3"/>
    <property type="match status" value="1"/>
</dbReference>
<dbReference type="Gene3D" id="3.90.45.10">
    <property type="entry name" value="Peptide deformylase"/>
    <property type="match status" value="1"/>
</dbReference>
<dbReference type="PANTHER" id="PTHR10458:SF22">
    <property type="entry name" value="PEPTIDE DEFORMYLASE"/>
    <property type="match status" value="1"/>
</dbReference>
<dbReference type="CDD" id="cd00487">
    <property type="entry name" value="Pep_deformylase"/>
    <property type="match status" value="1"/>
</dbReference>
<gene>
    <name evidence="2" type="primary">def</name>
    <name evidence="3" type="ORF">UY20_C0001G0014</name>
</gene>